<evidence type="ECO:0000313" key="1">
    <source>
        <dbReference type="EMBL" id="KAK2648336.1"/>
    </source>
</evidence>
<dbReference type="AlphaFoldDB" id="A0AAD9U6B0"/>
<comment type="caution">
    <text evidence="1">The sequence shown here is derived from an EMBL/GenBank/DDBJ whole genome shotgun (WGS) entry which is preliminary data.</text>
</comment>
<name>A0AAD9U6B0_9ROSI</name>
<organism evidence="1 2">
    <name type="scientific">Dipteronia dyeriana</name>
    <dbReference type="NCBI Taxonomy" id="168575"/>
    <lineage>
        <taxon>Eukaryota</taxon>
        <taxon>Viridiplantae</taxon>
        <taxon>Streptophyta</taxon>
        <taxon>Embryophyta</taxon>
        <taxon>Tracheophyta</taxon>
        <taxon>Spermatophyta</taxon>
        <taxon>Magnoliopsida</taxon>
        <taxon>eudicotyledons</taxon>
        <taxon>Gunneridae</taxon>
        <taxon>Pentapetalae</taxon>
        <taxon>rosids</taxon>
        <taxon>malvids</taxon>
        <taxon>Sapindales</taxon>
        <taxon>Sapindaceae</taxon>
        <taxon>Hippocastanoideae</taxon>
        <taxon>Acereae</taxon>
        <taxon>Dipteronia</taxon>
    </lineage>
</organism>
<accession>A0AAD9U6B0</accession>
<evidence type="ECO:0000313" key="2">
    <source>
        <dbReference type="Proteomes" id="UP001280121"/>
    </source>
</evidence>
<keyword evidence="2" id="KW-1185">Reference proteome</keyword>
<gene>
    <name evidence="1" type="ORF">Ddye_015825</name>
</gene>
<sequence>MAASGQVVNFSESALYVSQSVTQKVGARLAKIVGVGLVRCHERYLGLPSFAGINKRQLFNQIKDWIWQRLQGWQNHLFFSGGKEILLKAVDLGGSWSYVWRSFLWGCDLLVAGSRWIVVARSSLSIYHDQWIPFPFSFKIQYPLVLGSNALVRSLFTSSGRWNEQLILSSFLADKADEIISLPLGLSQDEDEDSLLWHFEKSCAYSVKSGYRFGRMLLFRDPHSGSKSIDWWKLL</sequence>
<proteinExistence type="predicted"/>
<dbReference type="Proteomes" id="UP001280121">
    <property type="component" value="Unassembled WGS sequence"/>
</dbReference>
<reference evidence="1" key="1">
    <citation type="journal article" date="2023" name="Plant J.">
        <title>Genome sequences and population genomics provide insights into the demographic history, inbreeding, and mutation load of two 'living fossil' tree species of Dipteronia.</title>
        <authorList>
            <person name="Feng Y."/>
            <person name="Comes H.P."/>
            <person name="Chen J."/>
            <person name="Zhu S."/>
            <person name="Lu R."/>
            <person name="Zhang X."/>
            <person name="Li P."/>
            <person name="Qiu J."/>
            <person name="Olsen K.M."/>
            <person name="Qiu Y."/>
        </authorList>
    </citation>
    <scope>NUCLEOTIDE SEQUENCE</scope>
    <source>
        <strain evidence="1">KIB01</strain>
    </source>
</reference>
<dbReference type="EMBL" id="JANJYI010000005">
    <property type="protein sequence ID" value="KAK2648336.1"/>
    <property type="molecule type" value="Genomic_DNA"/>
</dbReference>
<protein>
    <submittedName>
        <fullName evidence="1">Uncharacterized protein</fullName>
    </submittedName>
</protein>